<reference evidence="1 2" key="1">
    <citation type="submission" date="2019-12" db="EMBL/GenBank/DDBJ databases">
        <authorList>
            <person name="Huq M.A."/>
        </authorList>
    </citation>
    <scope>NUCLEOTIDE SEQUENCE [LARGE SCALE GENOMIC DNA]</scope>
    <source>
        <strain evidence="1 2">MAH-34</strain>
    </source>
</reference>
<dbReference type="Proteomes" id="UP000467637">
    <property type="component" value="Unassembled WGS sequence"/>
</dbReference>
<dbReference type="Gene3D" id="2.40.50.230">
    <property type="entry name" value="Gp5 N-terminal domain"/>
    <property type="match status" value="1"/>
</dbReference>
<protein>
    <submittedName>
        <fullName evidence="1">Phage baseplate assembly protein V</fullName>
    </submittedName>
</protein>
<evidence type="ECO:0000313" key="1">
    <source>
        <dbReference type="EMBL" id="MVQ33715.1"/>
    </source>
</evidence>
<keyword evidence="2" id="KW-1185">Reference proteome</keyword>
<organism evidence="1 2">
    <name type="scientific">Paenibacillus anseongense</name>
    <dbReference type="NCBI Taxonomy" id="2682845"/>
    <lineage>
        <taxon>Bacteria</taxon>
        <taxon>Bacillati</taxon>
        <taxon>Bacillota</taxon>
        <taxon>Bacilli</taxon>
        <taxon>Bacillales</taxon>
        <taxon>Paenibacillaceae</taxon>
        <taxon>Paenibacillus</taxon>
    </lineage>
</organism>
<dbReference type="InterPro" id="IPR037026">
    <property type="entry name" value="Vgr_OB-fold_dom_sf"/>
</dbReference>
<name>A0ABW9U5W8_9BACL</name>
<comment type="caution">
    <text evidence="1">The sequence shown here is derived from an EMBL/GenBank/DDBJ whole genome shotgun (WGS) entry which is preliminary data.</text>
</comment>
<gene>
    <name evidence="1" type="ORF">GON05_03525</name>
</gene>
<dbReference type="RefSeq" id="WP_157317834.1">
    <property type="nucleotide sequence ID" value="NZ_WSEM01000004.1"/>
</dbReference>
<proteinExistence type="predicted"/>
<dbReference type="InterPro" id="IPR013046">
    <property type="entry name" value="GpV/Gp45"/>
</dbReference>
<sequence>MIRAGNVSSVNPQNGTVRVAFPDNSNMLSGELPVMISKSKWAKTAEMPSVGDPVLCLFLSNGIQNGFCLGSFYNDLETPPPESDSKRGVFFEDGSYAFYDRQTGSMHVKATNGLIIEGNVTVNGTLTYGGGGS</sequence>
<evidence type="ECO:0000313" key="2">
    <source>
        <dbReference type="Proteomes" id="UP000467637"/>
    </source>
</evidence>
<accession>A0ABW9U5W8</accession>
<dbReference type="NCBIfam" id="TIGR01644">
    <property type="entry name" value="phage_P2_V"/>
    <property type="match status" value="1"/>
</dbReference>
<dbReference type="EMBL" id="WSEM01000004">
    <property type="protein sequence ID" value="MVQ33715.1"/>
    <property type="molecule type" value="Genomic_DNA"/>
</dbReference>